<accession>A0A7Z8CZQ8</accession>
<feature type="domain" description="Transcobalamin-like C-terminal" evidence="2">
    <location>
        <begin position="195"/>
        <end position="268"/>
    </location>
</feature>
<gene>
    <name evidence="3" type="ORF">CKN69_09145</name>
</gene>
<evidence type="ECO:0000256" key="1">
    <source>
        <dbReference type="SAM" id="MobiDB-lite"/>
    </source>
</evidence>
<organism evidence="3 4">
    <name type="scientific">Carnobacterium divergens</name>
    <name type="common">Lactobacillus divergens</name>
    <dbReference type="NCBI Taxonomy" id="2748"/>
    <lineage>
        <taxon>Bacteria</taxon>
        <taxon>Bacillati</taxon>
        <taxon>Bacillota</taxon>
        <taxon>Bacilli</taxon>
        <taxon>Lactobacillales</taxon>
        <taxon>Carnobacteriaceae</taxon>
        <taxon>Carnobacterium</taxon>
    </lineage>
</organism>
<dbReference type="AlphaFoldDB" id="A0A7Z8CZQ8"/>
<reference evidence="3 4" key="1">
    <citation type="journal article" date="2018" name="Int. J. Food Microbiol.">
        <title>Growth of Carnobacterium spp. isolated from chilled vacuum-packaged meat under relevant acidic conditions.</title>
        <authorList>
            <person name="Zhang P."/>
            <person name="Badoni M."/>
            <person name="Ganzle M."/>
            <person name="Yang X."/>
        </authorList>
    </citation>
    <scope>NUCLEOTIDE SEQUENCE [LARGE SCALE GENOMIC DNA]</scope>
    <source>
        <strain evidence="3 4">B2</strain>
    </source>
</reference>
<evidence type="ECO:0000259" key="2">
    <source>
        <dbReference type="Pfam" id="PF14478"/>
    </source>
</evidence>
<dbReference type="Proteomes" id="UP000297938">
    <property type="component" value="Unassembled WGS sequence"/>
</dbReference>
<dbReference type="Pfam" id="PF14478">
    <property type="entry name" value="DUF4430"/>
    <property type="match status" value="1"/>
</dbReference>
<dbReference type="Gene3D" id="2.170.130.30">
    <property type="match status" value="1"/>
</dbReference>
<feature type="region of interest" description="Disordered" evidence="1">
    <location>
        <begin position="55"/>
        <end position="170"/>
    </location>
</feature>
<evidence type="ECO:0000313" key="4">
    <source>
        <dbReference type="Proteomes" id="UP000297938"/>
    </source>
</evidence>
<name>A0A7Z8CZQ8_CARDV</name>
<evidence type="ECO:0000313" key="3">
    <source>
        <dbReference type="EMBL" id="TFJ25428.1"/>
    </source>
</evidence>
<protein>
    <recommendedName>
        <fullName evidence="2">Transcobalamin-like C-terminal domain-containing protein</fullName>
    </recommendedName>
</protein>
<feature type="compositionally biased region" description="Basic and acidic residues" evidence="1">
    <location>
        <begin position="71"/>
        <end position="101"/>
    </location>
</feature>
<comment type="caution">
    <text evidence="3">The sequence shown here is derived from an EMBL/GenBank/DDBJ whole genome shotgun (WGS) entry which is preliminary data.</text>
</comment>
<dbReference type="InterPro" id="IPR027954">
    <property type="entry name" value="Transcobalamin-like_C"/>
</dbReference>
<dbReference type="EMBL" id="NRPP01000016">
    <property type="protein sequence ID" value="TFJ25428.1"/>
    <property type="molecule type" value="Genomic_DNA"/>
</dbReference>
<proteinExistence type="predicted"/>
<sequence>MAIIIKKWSLKMTRRSEMQKKKIQLIVTGALVFFTVGGIFVNGKYGHIAPKVETSEKKEPLKHSEKKKSAKKDSDSQKIKETTTTEKEKEGTSLDDKKTASKTESSATENPIPEVSPETQVARNPSQESKKQEETSSESTPEEPQKSDSTKPVKPAPTPAPEVVEKPTVNLSIRGTTANSSAYLRTSQKVEIEEGESVMSVLTRFCKTNGIQIEVTFGGSYVAGINNLYEKDKGPESGWLYAVNGLFPGYGANSYPLKNGDQIEWKYTENLGQDVGAPQG</sequence>